<dbReference type="InterPro" id="IPR043502">
    <property type="entry name" value="DNA/RNA_pol_sf"/>
</dbReference>
<keyword evidence="1" id="KW-1185">Reference proteome</keyword>
<dbReference type="Proteomes" id="UP000813463">
    <property type="component" value="Chromosome 2"/>
</dbReference>
<dbReference type="SUPFAM" id="SSF56672">
    <property type="entry name" value="DNA/RNA polymerases"/>
    <property type="match status" value="1"/>
</dbReference>
<evidence type="ECO:0000313" key="2">
    <source>
        <dbReference type="RefSeq" id="XP_056691717.1"/>
    </source>
</evidence>
<evidence type="ECO:0000313" key="1">
    <source>
        <dbReference type="Proteomes" id="UP000813463"/>
    </source>
</evidence>
<dbReference type="PANTHER" id="PTHR11439">
    <property type="entry name" value="GAG-POL-RELATED RETROTRANSPOSON"/>
    <property type="match status" value="1"/>
</dbReference>
<reference evidence="2" key="2">
    <citation type="submission" date="2025-08" db="UniProtKB">
        <authorList>
            <consortium name="RefSeq"/>
        </authorList>
    </citation>
    <scope>IDENTIFICATION</scope>
    <source>
        <tissue evidence="2">Leaf</tissue>
    </source>
</reference>
<sequence length="301" mass="33402">MESIKEAQTFLSSQFYMKDMGELRYFIGIEVDKPKEGTFISQEKYVMDLFTEYGPQGCKPLKLPMDSHVSLTPEAGDPLPHPKPYQKLVGKLIYLTITRPDIAFIVHVLSKFMHSPTSAHLQAAKRLLRYLSSSPDQGILLANTYVATLTAYGDNDWAGCPSTRRSTSGFCILLGQSTISWKSKRQFVVSRSSAEAEYRSMPITKQLLKDLGLTNLGTTPLFCDNQAALAIAANPVHHERTKHVDIDCHFIKDKTTYGVISPTHVPSKHQIADVFTKLLSSAQHKHLLSKLGVCSSSSLSA</sequence>
<accession>A0ABM3R7W8</accession>
<proteinExistence type="predicted"/>
<reference evidence="1" key="1">
    <citation type="journal article" date="2021" name="Nat. Commun.">
        <title>Genomic analyses provide insights into spinach domestication and the genetic basis of agronomic traits.</title>
        <authorList>
            <person name="Cai X."/>
            <person name="Sun X."/>
            <person name="Xu C."/>
            <person name="Sun H."/>
            <person name="Wang X."/>
            <person name="Ge C."/>
            <person name="Zhang Z."/>
            <person name="Wang Q."/>
            <person name="Fei Z."/>
            <person name="Jiao C."/>
            <person name="Wang Q."/>
        </authorList>
    </citation>
    <scope>NUCLEOTIDE SEQUENCE [LARGE SCALE GENOMIC DNA]</scope>
    <source>
        <strain evidence="1">cv. Varoflay</strain>
    </source>
</reference>
<name>A0ABM3R7W8_SPIOL</name>
<dbReference type="PANTHER" id="PTHR11439:SF498">
    <property type="entry name" value="DNAK FAMILY PROTEIN"/>
    <property type="match status" value="1"/>
</dbReference>
<dbReference type="RefSeq" id="XP_056691717.1">
    <property type="nucleotide sequence ID" value="XM_056835739.1"/>
</dbReference>
<organism evidence="1 2">
    <name type="scientific">Spinacia oleracea</name>
    <name type="common">Spinach</name>
    <dbReference type="NCBI Taxonomy" id="3562"/>
    <lineage>
        <taxon>Eukaryota</taxon>
        <taxon>Viridiplantae</taxon>
        <taxon>Streptophyta</taxon>
        <taxon>Embryophyta</taxon>
        <taxon>Tracheophyta</taxon>
        <taxon>Spermatophyta</taxon>
        <taxon>Magnoliopsida</taxon>
        <taxon>eudicotyledons</taxon>
        <taxon>Gunneridae</taxon>
        <taxon>Pentapetalae</taxon>
        <taxon>Caryophyllales</taxon>
        <taxon>Chenopodiaceae</taxon>
        <taxon>Chenopodioideae</taxon>
        <taxon>Anserineae</taxon>
        <taxon>Spinacia</taxon>
    </lineage>
</organism>
<dbReference type="CDD" id="cd09272">
    <property type="entry name" value="RNase_HI_RT_Ty1"/>
    <property type="match status" value="1"/>
</dbReference>
<dbReference type="GeneID" id="110796797"/>
<protein>
    <submittedName>
        <fullName evidence="2">Uncharacterized mitochondrial protein AtMg00810-like</fullName>
    </submittedName>
</protein>
<gene>
    <name evidence="2" type="primary">LOC110796797</name>
</gene>